<keyword evidence="4" id="KW-1185">Reference proteome</keyword>
<feature type="region of interest" description="Disordered" evidence="1">
    <location>
        <begin position="1"/>
        <end position="64"/>
    </location>
</feature>
<evidence type="ECO:0000256" key="1">
    <source>
        <dbReference type="SAM" id="MobiDB-lite"/>
    </source>
</evidence>
<sequence>MLPPGAGHHRGRAGRGGHTLQAGPRRRSAQRRQPTERSESCDRSSTWASCHRPRRPRSSSSRSPDRWTWSLIATVIGPSVGTAIWTSIGISLLNTHSGYPARPRLLLSADRLPTAYLPLGGGAVGQARRRSLPEDERGGGVMDHDGDLLREMAAEHDEIRTLCSALTGMQLGDHRRKSVLDRLAGELVRHGGIEEACLYPLMRRVPGTEALAAEAAATHRDIATLLDRLAWRTAVMPGFDRLVALLVTQVTAHLGQEEAKAFAVLRSGVSGHDLERAGARARQLRVRVEPTAHPAM</sequence>
<dbReference type="Proteomes" id="UP000248039">
    <property type="component" value="Unassembled WGS sequence"/>
</dbReference>
<dbReference type="PANTHER" id="PTHR35585">
    <property type="entry name" value="HHE DOMAIN PROTEIN (AFU_ORTHOLOGUE AFUA_4G00730)"/>
    <property type="match status" value="1"/>
</dbReference>
<protein>
    <recommendedName>
        <fullName evidence="2">Hemerythrin-like domain-containing protein</fullName>
    </recommendedName>
</protein>
<gene>
    <name evidence="3" type="ORF">C7C46_03620</name>
</gene>
<evidence type="ECO:0000259" key="2">
    <source>
        <dbReference type="Pfam" id="PF01814"/>
    </source>
</evidence>
<reference evidence="3 4" key="1">
    <citation type="submission" date="2018-03" db="EMBL/GenBank/DDBJ databases">
        <title>Bioinformatic expansion and discovery of thiopeptide antibiotics.</title>
        <authorList>
            <person name="Schwalen C.J."/>
            <person name="Hudson G.A."/>
            <person name="Mitchell D.A."/>
        </authorList>
    </citation>
    <scope>NUCLEOTIDE SEQUENCE [LARGE SCALE GENOMIC DNA]</scope>
    <source>
        <strain evidence="3 4">ATCC 21389</strain>
    </source>
</reference>
<dbReference type="EMBL" id="PYBW01000012">
    <property type="protein sequence ID" value="PYC87621.1"/>
    <property type="molecule type" value="Genomic_DNA"/>
</dbReference>
<dbReference type="PANTHER" id="PTHR35585:SF1">
    <property type="entry name" value="HHE DOMAIN PROTEIN (AFU_ORTHOLOGUE AFUA_4G00730)"/>
    <property type="match status" value="1"/>
</dbReference>
<evidence type="ECO:0000313" key="3">
    <source>
        <dbReference type="EMBL" id="PYC87621.1"/>
    </source>
</evidence>
<comment type="caution">
    <text evidence="3">The sequence shown here is derived from an EMBL/GenBank/DDBJ whole genome shotgun (WGS) entry which is preliminary data.</text>
</comment>
<dbReference type="Gene3D" id="1.20.120.520">
    <property type="entry name" value="nmb1532 protein domain like"/>
    <property type="match status" value="1"/>
</dbReference>
<dbReference type="InterPro" id="IPR012312">
    <property type="entry name" value="Hemerythrin-like"/>
</dbReference>
<evidence type="ECO:0000313" key="4">
    <source>
        <dbReference type="Proteomes" id="UP000248039"/>
    </source>
</evidence>
<feature type="domain" description="Hemerythrin-like" evidence="2">
    <location>
        <begin position="149"/>
        <end position="264"/>
    </location>
</feature>
<feature type="compositionally biased region" description="Basic and acidic residues" evidence="1">
    <location>
        <begin position="33"/>
        <end position="42"/>
    </location>
</feature>
<dbReference type="OrthoDB" id="9793637at2"/>
<dbReference type="AlphaFoldDB" id="A0A2V4P255"/>
<proteinExistence type="predicted"/>
<name>A0A2V4P255_9ACTN</name>
<accession>A0A2V4P255</accession>
<dbReference type="Pfam" id="PF01814">
    <property type="entry name" value="Hemerythrin"/>
    <property type="match status" value="1"/>
</dbReference>
<organism evidence="3 4">
    <name type="scientific">Streptomyces tateyamensis</name>
    <dbReference type="NCBI Taxonomy" id="565073"/>
    <lineage>
        <taxon>Bacteria</taxon>
        <taxon>Bacillati</taxon>
        <taxon>Actinomycetota</taxon>
        <taxon>Actinomycetes</taxon>
        <taxon>Kitasatosporales</taxon>
        <taxon>Streptomycetaceae</taxon>
        <taxon>Streptomyces</taxon>
    </lineage>
</organism>